<accession>A0A835P6R4</accession>
<gene>
    <name evidence="1" type="ORF">HPP92_029076</name>
    <name evidence="2" type="ORF">HPP92_029087</name>
</gene>
<evidence type="ECO:0000313" key="4">
    <source>
        <dbReference type="Proteomes" id="UP000639772"/>
    </source>
</evidence>
<dbReference type="AlphaFoldDB" id="A0A835P6R4"/>
<name>A0A835P6R4_VANPL</name>
<sequence length="79" mass="8977">MPRCAEAASGDESHIPKCSTYSRSPCARKCSRLMEKNHIEEERRVKAWLVSATTHTSNTCWRKFVPGLTFARRPDPLGE</sequence>
<comment type="caution">
    <text evidence="1">The sequence shown here is derived from an EMBL/GenBank/DDBJ whole genome shotgun (WGS) entry which is preliminary data.</text>
</comment>
<organism evidence="1 3">
    <name type="scientific">Vanilla planifolia</name>
    <name type="common">Vanilla</name>
    <dbReference type="NCBI Taxonomy" id="51239"/>
    <lineage>
        <taxon>Eukaryota</taxon>
        <taxon>Viridiplantae</taxon>
        <taxon>Streptophyta</taxon>
        <taxon>Embryophyta</taxon>
        <taxon>Tracheophyta</taxon>
        <taxon>Spermatophyta</taxon>
        <taxon>Magnoliopsida</taxon>
        <taxon>Liliopsida</taxon>
        <taxon>Asparagales</taxon>
        <taxon>Orchidaceae</taxon>
        <taxon>Vanilloideae</taxon>
        <taxon>Vanilleae</taxon>
        <taxon>Vanilla</taxon>
    </lineage>
</organism>
<dbReference type="Proteomes" id="UP000639772">
    <property type="component" value="Unassembled WGS sequence"/>
</dbReference>
<protein>
    <submittedName>
        <fullName evidence="1">Uncharacterized protein</fullName>
    </submittedName>
</protein>
<proteinExistence type="predicted"/>
<evidence type="ECO:0000313" key="1">
    <source>
        <dbReference type="EMBL" id="KAG0445938.1"/>
    </source>
</evidence>
<evidence type="ECO:0000313" key="2">
    <source>
        <dbReference type="EMBL" id="KAG0445946.1"/>
    </source>
</evidence>
<keyword evidence="3" id="KW-1185">Reference proteome</keyword>
<dbReference type="Proteomes" id="UP000636800">
    <property type="component" value="Unassembled WGS sequence"/>
</dbReference>
<evidence type="ECO:0000313" key="3">
    <source>
        <dbReference type="Proteomes" id="UP000636800"/>
    </source>
</evidence>
<reference evidence="3 4" key="1">
    <citation type="journal article" date="2020" name="Nat. Food">
        <title>A phased Vanilla planifolia genome enables genetic improvement of flavour and production.</title>
        <authorList>
            <person name="Hasing T."/>
            <person name="Tang H."/>
            <person name="Brym M."/>
            <person name="Khazi F."/>
            <person name="Huang T."/>
            <person name="Chambers A.H."/>
        </authorList>
    </citation>
    <scope>NUCLEOTIDE SEQUENCE [LARGE SCALE GENOMIC DNA]</scope>
    <source>
        <tissue evidence="1">Leaf</tissue>
    </source>
</reference>
<dbReference type="EMBL" id="JADCNM010000632">
    <property type="protein sequence ID" value="KAG0445946.1"/>
    <property type="molecule type" value="Genomic_DNA"/>
</dbReference>
<dbReference type="EMBL" id="JADCNL010000631">
    <property type="protein sequence ID" value="KAG0445938.1"/>
    <property type="molecule type" value="Genomic_DNA"/>
</dbReference>